<name>A0A2U1MWM6_ARTAN</name>
<dbReference type="AlphaFoldDB" id="A0A2U1MWM6"/>
<accession>A0A2U1MWM6</accession>
<feature type="region of interest" description="Disordered" evidence="1">
    <location>
        <begin position="54"/>
        <end position="75"/>
    </location>
</feature>
<feature type="compositionally biased region" description="Polar residues" evidence="1">
    <location>
        <begin position="57"/>
        <end position="67"/>
    </location>
</feature>
<dbReference type="STRING" id="35608.A0A2U1MWM6"/>
<protein>
    <submittedName>
        <fullName evidence="2">Chaperone protein DnaJ</fullName>
    </submittedName>
</protein>
<dbReference type="OrthoDB" id="10256793at2759"/>
<proteinExistence type="predicted"/>
<reference evidence="2 3" key="1">
    <citation type="journal article" date="2018" name="Mol. Plant">
        <title>The genome of Artemisia annua provides insight into the evolution of Asteraceae family and artemisinin biosynthesis.</title>
        <authorList>
            <person name="Shen Q."/>
            <person name="Zhang L."/>
            <person name="Liao Z."/>
            <person name="Wang S."/>
            <person name="Yan T."/>
            <person name="Shi P."/>
            <person name="Liu M."/>
            <person name="Fu X."/>
            <person name="Pan Q."/>
            <person name="Wang Y."/>
            <person name="Lv Z."/>
            <person name="Lu X."/>
            <person name="Zhang F."/>
            <person name="Jiang W."/>
            <person name="Ma Y."/>
            <person name="Chen M."/>
            <person name="Hao X."/>
            <person name="Li L."/>
            <person name="Tang Y."/>
            <person name="Lv G."/>
            <person name="Zhou Y."/>
            <person name="Sun X."/>
            <person name="Brodelius P.E."/>
            <person name="Rose J.K.C."/>
            <person name="Tang K."/>
        </authorList>
    </citation>
    <scope>NUCLEOTIDE SEQUENCE [LARGE SCALE GENOMIC DNA]</scope>
    <source>
        <strain evidence="3">cv. Huhao1</strain>
        <tissue evidence="2">Leaf</tissue>
    </source>
</reference>
<evidence type="ECO:0000313" key="3">
    <source>
        <dbReference type="Proteomes" id="UP000245207"/>
    </source>
</evidence>
<keyword evidence="3" id="KW-1185">Reference proteome</keyword>
<gene>
    <name evidence="2" type="ORF">CTI12_AA333600</name>
</gene>
<comment type="caution">
    <text evidence="2">The sequence shown here is derived from an EMBL/GenBank/DDBJ whole genome shotgun (WGS) entry which is preliminary data.</text>
</comment>
<sequence>MSIHGGADPDGNQPGDLYVVIKVREDPTFRREGPKTSVTFMNQGCHEQIFQKKKNKMVTSHSTNNLSYFHESEKR</sequence>
<evidence type="ECO:0000313" key="2">
    <source>
        <dbReference type="EMBL" id="PWA65675.1"/>
    </source>
</evidence>
<dbReference type="Proteomes" id="UP000245207">
    <property type="component" value="Unassembled WGS sequence"/>
</dbReference>
<evidence type="ECO:0000256" key="1">
    <source>
        <dbReference type="SAM" id="MobiDB-lite"/>
    </source>
</evidence>
<dbReference type="EMBL" id="PKPP01004175">
    <property type="protein sequence ID" value="PWA65675.1"/>
    <property type="molecule type" value="Genomic_DNA"/>
</dbReference>
<organism evidence="2 3">
    <name type="scientific">Artemisia annua</name>
    <name type="common">Sweet wormwood</name>
    <dbReference type="NCBI Taxonomy" id="35608"/>
    <lineage>
        <taxon>Eukaryota</taxon>
        <taxon>Viridiplantae</taxon>
        <taxon>Streptophyta</taxon>
        <taxon>Embryophyta</taxon>
        <taxon>Tracheophyta</taxon>
        <taxon>Spermatophyta</taxon>
        <taxon>Magnoliopsida</taxon>
        <taxon>eudicotyledons</taxon>
        <taxon>Gunneridae</taxon>
        <taxon>Pentapetalae</taxon>
        <taxon>asterids</taxon>
        <taxon>campanulids</taxon>
        <taxon>Asterales</taxon>
        <taxon>Asteraceae</taxon>
        <taxon>Asteroideae</taxon>
        <taxon>Anthemideae</taxon>
        <taxon>Artemisiinae</taxon>
        <taxon>Artemisia</taxon>
    </lineage>
</organism>